<dbReference type="InterPro" id="IPR004218">
    <property type="entry name" value="GSHS_ATP-bd"/>
</dbReference>
<dbReference type="Gene3D" id="3.30.470.20">
    <property type="entry name" value="ATP-grasp fold, B domain"/>
    <property type="match status" value="1"/>
</dbReference>
<dbReference type="SUPFAM" id="SSF56059">
    <property type="entry name" value="Glutathione synthetase ATP-binding domain-like"/>
    <property type="match status" value="1"/>
</dbReference>
<dbReference type="GO" id="GO:0005737">
    <property type="term" value="C:cytoplasm"/>
    <property type="evidence" value="ECO:0007669"/>
    <property type="project" value="TreeGrafter"/>
</dbReference>
<gene>
    <name evidence="2" type="primary">gshB_5</name>
    <name evidence="2" type="ORF">C1752_07510</name>
</gene>
<dbReference type="GO" id="GO:0004363">
    <property type="term" value="F:glutathione synthase activity"/>
    <property type="evidence" value="ECO:0007669"/>
    <property type="project" value="UniProtKB-EC"/>
</dbReference>
<name>A0A2W1JM57_9CYAN</name>
<proteinExistence type="predicted"/>
<dbReference type="Pfam" id="PF02955">
    <property type="entry name" value="GSH-S_ATP"/>
    <property type="match status" value="1"/>
</dbReference>
<dbReference type="InterPro" id="IPR013815">
    <property type="entry name" value="ATP_grasp_subdomain_1"/>
</dbReference>
<dbReference type="EMBL" id="PQWO01000020">
    <property type="protein sequence ID" value="PZD71234.1"/>
    <property type="molecule type" value="Genomic_DNA"/>
</dbReference>
<feature type="domain" description="Prokaryotic glutathione synthetase ATP-binding" evidence="1">
    <location>
        <begin position="128"/>
        <end position="308"/>
    </location>
</feature>
<dbReference type="PANTHER" id="PTHR21621:SF4">
    <property type="entry name" value="GLUTATHIONE SYNTHETASE"/>
    <property type="match status" value="1"/>
</dbReference>
<sequence>MRLLNICDPSLYGQPEMDVPTLYQRFARDPHITFFHAPVEAVTSADHVAAVAVPETLTYGDFCKLDRQERLQQALSDFDLVFCRRLKPFPDGYLDQLRGWAQHTRFINDPVGKQEQMQPDFLQRVAGRYTPEMLVTADLAEAFTFFEQHQTIVAKQTNSCGGRGVFKIWYEQQAFWVDNSQNGTQCFRNFAQVMQALQGSDLEPLQFVRYLKGVTAGDKRVVVVDGEIYGAYTRRSRSGYWVNNVSVDGECELAEVTRAEREAIEGTVGEYCDRNLHTLGYDFLLDDQGTWRISEINAGNIGGFARLEALTGERTCDRLIDWMLKFAGNQAPQPQRSESRLVESSAS</sequence>
<dbReference type="OrthoDB" id="569564at2"/>
<evidence type="ECO:0000259" key="1">
    <source>
        <dbReference type="Pfam" id="PF02955"/>
    </source>
</evidence>
<reference evidence="2 3" key="1">
    <citation type="journal article" date="2018" name="Sci. Rep.">
        <title>A novel species of the marine cyanobacterium Acaryochloris with a unique pigment content and lifestyle.</title>
        <authorList>
            <person name="Partensky F."/>
            <person name="Six C."/>
            <person name="Ratin M."/>
            <person name="Garczarek L."/>
            <person name="Vaulot D."/>
            <person name="Probert I."/>
            <person name="Calteau A."/>
            <person name="Gourvil P."/>
            <person name="Marie D."/>
            <person name="Grebert T."/>
            <person name="Bouchier C."/>
            <person name="Le Panse S."/>
            <person name="Gachenot M."/>
            <person name="Rodriguez F."/>
            <person name="Garrido J.L."/>
        </authorList>
    </citation>
    <scope>NUCLEOTIDE SEQUENCE [LARGE SCALE GENOMIC DNA]</scope>
    <source>
        <strain evidence="2 3">RCC1774</strain>
    </source>
</reference>
<dbReference type="Gene3D" id="3.30.1490.20">
    <property type="entry name" value="ATP-grasp fold, A domain"/>
    <property type="match status" value="1"/>
</dbReference>
<dbReference type="AlphaFoldDB" id="A0A2W1JM57"/>
<dbReference type="RefSeq" id="WP_110988303.1">
    <property type="nucleotide sequence ID" value="NZ_CAWNWM010000020.1"/>
</dbReference>
<keyword evidence="3" id="KW-1185">Reference proteome</keyword>
<protein>
    <submittedName>
        <fullName evidence="2">Glutathione synthetase</fullName>
        <ecNumber evidence="2">6.3.2.3</ecNumber>
    </submittedName>
</protein>
<accession>A0A2W1JM57</accession>
<evidence type="ECO:0000313" key="3">
    <source>
        <dbReference type="Proteomes" id="UP000248857"/>
    </source>
</evidence>
<comment type="caution">
    <text evidence="2">The sequence shown here is derived from an EMBL/GenBank/DDBJ whole genome shotgun (WGS) entry which is preliminary data.</text>
</comment>
<evidence type="ECO:0000313" key="2">
    <source>
        <dbReference type="EMBL" id="PZD71234.1"/>
    </source>
</evidence>
<dbReference type="GO" id="GO:0005524">
    <property type="term" value="F:ATP binding"/>
    <property type="evidence" value="ECO:0007669"/>
    <property type="project" value="InterPro"/>
</dbReference>
<dbReference type="PANTHER" id="PTHR21621">
    <property type="entry name" value="RIBOSOMAL PROTEIN S6 MODIFICATION PROTEIN"/>
    <property type="match status" value="1"/>
</dbReference>
<keyword evidence="2" id="KW-0436">Ligase</keyword>
<organism evidence="2 3">
    <name type="scientific">Acaryochloris thomasi RCC1774</name>
    <dbReference type="NCBI Taxonomy" id="1764569"/>
    <lineage>
        <taxon>Bacteria</taxon>
        <taxon>Bacillati</taxon>
        <taxon>Cyanobacteriota</taxon>
        <taxon>Cyanophyceae</taxon>
        <taxon>Acaryochloridales</taxon>
        <taxon>Acaryochloridaceae</taxon>
        <taxon>Acaryochloris</taxon>
        <taxon>Acaryochloris thomasi</taxon>
    </lineage>
</organism>
<dbReference type="Gene3D" id="3.40.50.20">
    <property type="match status" value="1"/>
</dbReference>
<dbReference type="Proteomes" id="UP000248857">
    <property type="component" value="Unassembled WGS sequence"/>
</dbReference>
<dbReference type="EC" id="6.3.2.3" evidence="2"/>